<organism evidence="6 7">
    <name type="scientific">Thelohanellus kitauei</name>
    <name type="common">Myxosporean</name>
    <dbReference type="NCBI Taxonomy" id="669202"/>
    <lineage>
        <taxon>Eukaryota</taxon>
        <taxon>Metazoa</taxon>
        <taxon>Cnidaria</taxon>
        <taxon>Myxozoa</taxon>
        <taxon>Myxosporea</taxon>
        <taxon>Bivalvulida</taxon>
        <taxon>Platysporina</taxon>
        <taxon>Myxobolidae</taxon>
        <taxon>Thelohanellus</taxon>
    </lineage>
</organism>
<proteinExistence type="inferred from homology"/>
<keyword evidence="6" id="KW-0675">Receptor</keyword>
<comment type="caution">
    <text evidence="6">The sequence shown here is derived from an EMBL/GenBank/DDBJ whole genome shotgun (WGS) entry which is preliminary data.</text>
</comment>
<dbReference type="InterPro" id="IPR018143">
    <property type="entry name" value="Folate_rcpt-like"/>
</dbReference>
<dbReference type="Proteomes" id="UP000031668">
    <property type="component" value="Unassembled WGS sequence"/>
</dbReference>
<evidence type="ECO:0000256" key="3">
    <source>
        <dbReference type="ARBA" id="ARBA00023157"/>
    </source>
</evidence>
<keyword evidence="3" id="KW-1015">Disulfide bond</keyword>
<comment type="similarity">
    <text evidence="1">Belongs to the folate receptor family.</text>
</comment>
<evidence type="ECO:0000313" key="7">
    <source>
        <dbReference type="Proteomes" id="UP000031668"/>
    </source>
</evidence>
<evidence type="ECO:0000256" key="4">
    <source>
        <dbReference type="SAM" id="SignalP"/>
    </source>
</evidence>
<feature type="domain" description="Folate receptor-like" evidence="5">
    <location>
        <begin position="25"/>
        <end position="187"/>
    </location>
</feature>
<feature type="signal peptide" evidence="4">
    <location>
        <begin position="1"/>
        <end position="20"/>
    </location>
</feature>
<accession>A0A0C2JGK5</accession>
<protein>
    <submittedName>
        <fullName evidence="6">Folate receptor alpha</fullName>
    </submittedName>
</protein>
<evidence type="ECO:0000313" key="6">
    <source>
        <dbReference type="EMBL" id="KII68373.1"/>
    </source>
</evidence>
<dbReference type="Pfam" id="PF03024">
    <property type="entry name" value="Folate_rec"/>
    <property type="match status" value="1"/>
</dbReference>
<dbReference type="AlphaFoldDB" id="A0A0C2JGK5"/>
<keyword evidence="2 4" id="KW-0732">Signal</keyword>
<dbReference type="InterPro" id="IPR004269">
    <property type="entry name" value="Folate_rcpt"/>
</dbReference>
<dbReference type="OrthoDB" id="567542at2759"/>
<keyword evidence="7" id="KW-1185">Reference proteome</keyword>
<gene>
    <name evidence="6" type="ORF">RF11_06820</name>
</gene>
<feature type="chain" id="PRO_5002151052" evidence="4">
    <location>
        <begin position="21"/>
        <end position="189"/>
    </location>
</feature>
<dbReference type="EMBL" id="JWZT01002870">
    <property type="protein sequence ID" value="KII68373.1"/>
    <property type="molecule type" value="Genomic_DNA"/>
</dbReference>
<dbReference type="GO" id="GO:0038023">
    <property type="term" value="F:signaling receptor activity"/>
    <property type="evidence" value="ECO:0007669"/>
    <property type="project" value="TreeGrafter"/>
</dbReference>
<dbReference type="OMA" id="CHTFEPY"/>
<sequence>MQKHILWFLLFHTFTHVAHSKHERYCLKNEHDKSTPTHENTAEMGICQPWSNYSCCSSKTAQYITSPGELYIRNVLYNQCPHRGTLSNKCKRYFQLDQCFYLCGSMFLPWLVVTQSANGTKERWRGIPMCSSDCEAWYEACKDDFTCSATWYPSSFGTINGKPVCKTECRKFKDFHPNARDFCETIFKG</sequence>
<dbReference type="PANTHER" id="PTHR10517">
    <property type="entry name" value="FOLATE RECEPTOR"/>
    <property type="match status" value="1"/>
</dbReference>
<evidence type="ECO:0000256" key="1">
    <source>
        <dbReference type="ARBA" id="ARBA00007932"/>
    </source>
</evidence>
<name>A0A0C2JGK5_THEKT</name>
<reference evidence="6 7" key="1">
    <citation type="journal article" date="2014" name="Genome Biol. Evol.">
        <title>The genome of the myxosporean Thelohanellus kitauei shows adaptations to nutrient acquisition within its fish host.</title>
        <authorList>
            <person name="Yang Y."/>
            <person name="Xiong J."/>
            <person name="Zhou Z."/>
            <person name="Huo F."/>
            <person name="Miao W."/>
            <person name="Ran C."/>
            <person name="Liu Y."/>
            <person name="Zhang J."/>
            <person name="Feng J."/>
            <person name="Wang M."/>
            <person name="Wang M."/>
            <person name="Wang L."/>
            <person name="Yao B."/>
        </authorList>
    </citation>
    <scope>NUCLEOTIDE SEQUENCE [LARGE SCALE GENOMIC DNA]</scope>
    <source>
        <strain evidence="6">Wuqing</strain>
    </source>
</reference>
<evidence type="ECO:0000259" key="5">
    <source>
        <dbReference type="Pfam" id="PF03024"/>
    </source>
</evidence>
<evidence type="ECO:0000256" key="2">
    <source>
        <dbReference type="ARBA" id="ARBA00022729"/>
    </source>
</evidence>
<dbReference type="GO" id="GO:0009897">
    <property type="term" value="C:external side of plasma membrane"/>
    <property type="evidence" value="ECO:0007669"/>
    <property type="project" value="TreeGrafter"/>
</dbReference>
<dbReference type="PANTHER" id="PTHR10517:SF14">
    <property type="entry name" value="FOLATE RECEPTOR 1-RELATED"/>
    <property type="match status" value="1"/>
</dbReference>